<evidence type="ECO:0000259" key="3">
    <source>
        <dbReference type="SMART" id="SM01007"/>
    </source>
</evidence>
<name>A0A5A8F826_9BACT</name>
<evidence type="ECO:0000256" key="1">
    <source>
        <dbReference type="ARBA" id="ARBA00022723"/>
    </source>
</evidence>
<proteinExistence type="predicted"/>
<reference evidence="4 5" key="1">
    <citation type="submission" date="2019-06" db="EMBL/GenBank/DDBJ databases">
        <title>Genomic insights into carbon and energy metabolism of Deferribacter autotrophicus revealed new metabolic traits in the phylum Deferribacteres.</title>
        <authorList>
            <person name="Slobodkin A.I."/>
            <person name="Slobodkina G.B."/>
            <person name="Allioux M."/>
            <person name="Alain K."/>
            <person name="Jebbar M."/>
            <person name="Shadrin V."/>
            <person name="Kublanov I.V."/>
            <person name="Toshchakov S.V."/>
            <person name="Bonch-Osmolovskaya E.A."/>
        </authorList>
    </citation>
    <scope>NUCLEOTIDE SEQUENCE [LARGE SCALE GENOMIC DNA]</scope>
    <source>
        <strain evidence="4 5">SL50</strain>
    </source>
</reference>
<keyword evidence="1" id="KW-0479">Metal-binding</keyword>
<dbReference type="SMART" id="SM01007">
    <property type="entry name" value="Aldolase_II"/>
    <property type="match status" value="1"/>
</dbReference>
<dbReference type="GO" id="GO:0019323">
    <property type="term" value="P:pentose catabolic process"/>
    <property type="evidence" value="ECO:0007669"/>
    <property type="project" value="TreeGrafter"/>
</dbReference>
<gene>
    <name evidence="4" type="ORF">FHQ18_04595</name>
</gene>
<evidence type="ECO:0000313" key="5">
    <source>
        <dbReference type="Proteomes" id="UP000322876"/>
    </source>
</evidence>
<dbReference type="InterPro" id="IPR036409">
    <property type="entry name" value="Aldolase_II/adducin_N_sf"/>
</dbReference>
<organism evidence="4 5">
    <name type="scientific">Deferribacter autotrophicus</name>
    <dbReference type="NCBI Taxonomy" id="500465"/>
    <lineage>
        <taxon>Bacteria</taxon>
        <taxon>Pseudomonadati</taxon>
        <taxon>Deferribacterota</taxon>
        <taxon>Deferribacteres</taxon>
        <taxon>Deferribacterales</taxon>
        <taxon>Deferribacteraceae</taxon>
        <taxon>Deferribacter</taxon>
    </lineage>
</organism>
<keyword evidence="2" id="KW-0456">Lyase</keyword>
<dbReference type="GO" id="GO:0046872">
    <property type="term" value="F:metal ion binding"/>
    <property type="evidence" value="ECO:0007669"/>
    <property type="project" value="UniProtKB-KW"/>
</dbReference>
<dbReference type="AlphaFoldDB" id="A0A5A8F826"/>
<dbReference type="RefSeq" id="WP_149265998.1">
    <property type="nucleotide sequence ID" value="NZ_VFJB01000004.1"/>
</dbReference>
<evidence type="ECO:0000313" key="4">
    <source>
        <dbReference type="EMBL" id="KAA0258442.1"/>
    </source>
</evidence>
<evidence type="ECO:0000256" key="2">
    <source>
        <dbReference type="ARBA" id="ARBA00023239"/>
    </source>
</evidence>
<dbReference type="Proteomes" id="UP000322876">
    <property type="component" value="Unassembled WGS sequence"/>
</dbReference>
<accession>A0A5A8F826</accession>
<keyword evidence="5" id="KW-1185">Reference proteome</keyword>
<protein>
    <recommendedName>
        <fullName evidence="3">Class II aldolase/adducin N-terminal domain-containing protein</fullName>
    </recommendedName>
</protein>
<dbReference type="InterPro" id="IPR050197">
    <property type="entry name" value="Aldolase_class_II_sugar_metab"/>
</dbReference>
<dbReference type="EMBL" id="VFJB01000004">
    <property type="protein sequence ID" value="KAA0258442.1"/>
    <property type="molecule type" value="Genomic_DNA"/>
</dbReference>
<dbReference type="InterPro" id="IPR001303">
    <property type="entry name" value="Aldolase_II/adducin_N"/>
</dbReference>
<dbReference type="Pfam" id="PF00596">
    <property type="entry name" value="Aldolase_II"/>
    <property type="match status" value="1"/>
</dbReference>
<sequence length="184" mass="20684">MENLKKEIIKFGKKVVGEGLCTSFFGNISVRTNNKILITATGTMLDELDDSKIIVCDLNEDKCENASSELIVHKNIYLKNDNIKAILHTHSFYSVLMASLEEELSFDEYEFGEIIGEIKIVEGKSGSMKLAENIGKVVTSTNIVVVRNHGVFGWGNNLAECFIRVSALEFYSKMKFYKKLISQL</sequence>
<dbReference type="OrthoDB" id="9793739at2"/>
<dbReference type="GO" id="GO:0005829">
    <property type="term" value="C:cytosol"/>
    <property type="evidence" value="ECO:0007669"/>
    <property type="project" value="TreeGrafter"/>
</dbReference>
<dbReference type="GO" id="GO:0016832">
    <property type="term" value="F:aldehyde-lyase activity"/>
    <property type="evidence" value="ECO:0007669"/>
    <property type="project" value="TreeGrafter"/>
</dbReference>
<dbReference type="PANTHER" id="PTHR22789:SF0">
    <property type="entry name" value="3-OXO-TETRONATE 4-PHOSPHATE DECARBOXYLASE-RELATED"/>
    <property type="match status" value="1"/>
</dbReference>
<comment type="caution">
    <text evidence="4">The sequence shown here is derived from an EMBL/GenBank/DDBJ whole genome shotgun (WGS) entry which is preliminary data.</text>
</comment>
<dbReference type="PANTHER" id="PTHR22789">
    <property type="entry name" value="FUCULOSE PHOSPHATE ALDOLASE"/>
    <property type="match status" value="1"/>
</dbReference>
<dbReference type="SUPFAM" id="SSF53639">
    <property type="entry name" value="AraD/HMP-PK domain-like"/>
    <property type="match status" value="1"/>
</dbReference>
<feature type="domain" description="Class II aldolase/adducin N-terminal" evidence="3">
    <location>
        <begin position="6"/>
        <end position="176"/>
    </location>
</feature>
<dbReference type="Gene3D" id="3.40.225.10">
    <property type="entry name" value="Class II aldolase/adducin N-terminal domain"/>
    <property type="match status" value="1"/>
</dbReference>